<gene>
    <name evidence="11" type="ORF">NP493_295g05040</name>
</gene>
<dbReference type="InterPro" id="IPR001356">
    <property type="entry name" value="HD"/>
</dbReference>
<dbReference type="GO" id="GO:0005634">
    <property type="term" value="C:nucleus"/>
    <property type="evidence" value="ECO:0007669"/>
    <property type="project" value="UniProtKB-SubCell"/>
</dbReference>
<dbReference type="InterPro" id="IPR000747">
    <property type="entry name" value="HD_engrailed"/>
</dbReference>
<evidence type="ECO:0000256" key="2">
    <source>
        <dbReference type="ARBA" id="ARBA00010896"/>
    </source>
</evidence>
<protein>
    <recommendedName>
        <fullName evidence="10">Homeobox domain-containing protein</fullName>
    </recommendedName>
</protein>
<organism evidence="11 12">
    <name type="scientific">Ridgeia piscesae</name>
    <name type="common">Tubeworm</name>
    <dbReference type="NCBI Taxonomy" id="27915"/>
    <lineage>
        <taxon>Eukaryota</taxon>
        <taxon>Metazoa</taxon>
        <taxon>Spiralia</taxon>
        <taxon>Lophotrochozoa</taxon>
        <taxon>Annelida</taxon>
        <taxon>Polychaeta</taxon>
        <taxon>Sedentaria</taxon>
        <taxon>Canalipalpata</taxon>
        <taxon>Sabellida</taxon>
        <taxon>Siboglinidae</taxon>
        <taxon>Ridgeia</taxon>
    </lineage>
</organism>
<dbReference type="InterPro" id="IPR020479">
    <property type="entry name" value="HD_metazoa"/>
</dbReference>
<feature type="region of interest" description="Disordered" evidence="9">
    <location>
        <begin position="118"/>
        <end position="143"/>
    </location>
</feature>
<evidence type="ECO:0000256" key="1">
    <source>
        <dbReference type="ARBA" id="ARBA00004123"/>
    </source>
</evidence>
<dbReference type="SUPFAM" id="SSF46689">
    <property type="entry name" value="Homeodomain-like"/>
    <property type="match status" value="1"/>
</dbReference>
<name>A0AAD9UC30_RIDPI</name>
<feature type="compositionally biased region" description="Basic and acidic residues" evidence="9">
    <location>
        <begin position="20"/>
        <end position="29"/>
    </location>
</feature>
<dbReference type="InterPro" id="IPR017970">
    <property type="entry name" value="Homeobox_CS"/>
</dbReference>
<keyword evidence="6 7" id="KW-0539">Nucleus</keyword>
<dbReference type="CDD" id="cd00086">
    <property type="entry name" value="homeodomain"/>
    <property type="match status" value="1"/>
</dbReference>
<comment type="similarity">
    <text evidence="2">Belongs to the engrailed homeobox family.</text>
</comment>
<evidence type="ECO:0000313" key="11">
    <source>
        <dbReference type="EMBL" id="KAK2183816.1"/>
    </source>
</evidence>
<evidence type="ECO:0000256" key="9">
    <source>
        <dbReference type="SAM" id="MobiDB-lite"/>
    </source>
</evidence>
<dbReference type="EMBL" id="JAODUO010000294">
    <property type="protein sequence ID" value="KAK2183816.1"/>
    <property type="molecule type" value="Genomic_DNA"/>
</dbReference>
<dbReference type="Proteomes" id="UP001209878">
    <property type="component" value="Unassembled WGS sequence"/>
</dbReference>
<keyword evidence="12" id="KW-1185">Reference proteome</keyword>
<dbReference type="PANTHER" id="PTHR24341:SF6">
    <property type="entry name" value="HOMEOBOX PROTEIN INVECTED"/>
    <property type="match status" value="1"/>
</dbReference>
<dbReference type="SMART" id="SM00389">
    <property type="entry name" value="HOX"/>
    <property type="match status" value="1"/>
</dbReference>
<accession>A0AAD9UC30</accession>
<dbReference type="GO" id="GO:0009653">
    <property type="term" value="P:anatomical structure morphogenesis"/>
    <property type="evidence" value="ECO:0007669"/>
    <property type="project" value="UniProtKB-ARBA"/>
</dbReference>
<evidence type="ECO:0000256" key="4">
    <source>
        <dbReference type="ARBA" id="ARBA00023125"/>
    </source>
</evidence>
<keyword evidence="5 7" id="KW-0371">Homeobox</keyword>
<evidence type="ECO:0000256" key="8">
    <source>
        <dbReference type="RuleBase" id="RU000682"/>
    </source>
</evidence>
<feature type="region of interest" description="Disordered" evidence="9">
    <location>
        <begin position="1"/>
        <end position="36"/>
    </location>
</feature>
<dbReference type="InterPro" id="IPR009057">
    <property type="entry name" value="Homeodomain-like_sf"/>
</dbReference>
<dbReference type="PRINTS" id="PR00024">
    <property type="entry name" value="HOMEOBOX"/>
</dbReference>
<dbReference type="PRINTS" id="PR00026">
    <property type="entry name" value="ENGRAILED"/>
</dbReference>
<dbReference type="GO" id="GO:0000981">
    <property type="term" value="F:DNA-binding transcription factor activity, RNA polymerase II-specific"/>
    <property type="evidence" value="ECO:0007669"/>
    <property type="project" value="InterPro"/>
</dbReference>
<proteinExistence type="inferred from homology"/>
<dbReference type="Gene3D" id="1.10.10.60">
    <property type="entry name" value="Homeodomain-like"/>
    <property type="match status" value="1"/>
</dbReference>
<dbReference type="GO" id="GO:0030182">
    <property type="term" value="P:neuron differentiation"/>
    <property type="evidence" value="ECO:0007669"/>
    <property type="project" value="TreeGrafter"/>
</dbReference>
<keyword evidence="4 7" id="KW-0238">DNA-binding</keyword>
<evidence type="ECO:0000256" key="6">
    <source>
        <dbReference type="ARBA" id="ARBA00023242"/>
    </source>
</evidence>
<sequence>MLLDTTPLTSDGEDAVSFQRDTRDMRGDEGTPPPERLTNFFIADILSPDFGRKRCAKCAVRPDGVSPSGDTWGDRTPWIVPACRGKTELEKAASPGTKDARKEEPEWPAWVYCTRYSDRPTAGPRSRKTQRKSKAPEEKRPRTAFTSNQICRLLSEFDSNRYLTEDRRRDLSAELRLSESQIKIWFQNKRAKLKKTTGNENTLAVKLRGEGLYNHAASPAQGAAERL</sequence>
<dbReference type="Pfam" id="PF00046">
    <property type="entry name" value="Homeodomain"/>
    <property type="match status" value="1"/>
</dbReference>
<evidence type="ECO:0000259" key="10">
    <source>
        <dbReference type="PROSITE" id="PS50071"/>
    </source>
</evidence>
<dbReference type="FunFam" id="1.10.10.60:FF:000189">
    <property type="entry name" value="Homeobox protein engrailed-like"/>
    <property type="match status" value="1"/>
</dbReference>
<evidence type="ECO:0000313" key="12">
    <source>
        <dbReference type="Proteomes" id="UP001209878"/>
    </source>
</evidence>
<evidence type="ECO:0000256" key="3">
    <source>
        <dbReference type="ARBA" id="ARBA00022473"/>
    </source>
</evidence>
<dbReference type="InterPro" id="IPR050720">
    <property type="entry name" value="Engrailed_Homeobox_TFs"/>
</dbReference>
<dbReference type="PROSITE" id="PS00027">
    <property type="entry name" value="HOMEOBOX_1"/>
    <property type="match status" value="1"/>
</dbReference>
<comment type="subcellular location">
    <subcellularLocation>
        <location evidence="1 7 8">Nucleus</location>
    </subcellularLocation>
</comment>
<feature type="domain" description="Homeobox" evidence="10">
    <location>
        <begin position="136"/>
        <end position="196"/>
    </location>
</feature>
<evidence type="ECO:0000256" key="5">
    <source>
        <dbReference type="ARBA" id="ARBA00023155"/>
    </source>
</evidence>
<comment type="caution">
    <text evidence="11">The sequence shown here is derived from an EMBL/GenBank/DDBJ whole genome shotgun (WGS) entry which is preliminary data.</text>
</comment>
<keyword evidence="3" id="KW-0217">Developmental protein</keyword>
<dbReference type="PROSITE" id="PS50071">
    <property type="entry name" value="HOMEOBOX_2"/>
    <property type="match status" value="1"/>
</dbReference>
<dbReference type="AlphaFoldDB" id="A0AAD9UC30"/>
<dbReference type="PANTHER" id="PTHR24341">
    <property type="entry name" value="HOMEOBOX PROTEIN ENGRAILED"/>
    <property type="match status" value="1"/>
</dbReference>
<dbReference type="GO" id="GO:0000978">
    <property type="term" value="F:RNA polymerase II cis-regulatory region sequence-specific DNA binding"/>
    <property type="evidence" value="ECO:0007669"/>
    <property type="project" value="TreeGrafter"/>
</dbReference>
<evidence type="ECO:0000256" key="7">
    <source>
        <dbReference type="PROSITE-ProRule" id="PRU00108"/>
    </source>
</evidence>
<reference evidence="11" key="1">
    <citation type="journal article" date="2023" name="Mol. Biol. Evol.">
        <title>Third-Generation Sequencing Reveals the Adaptive Role of the Epigenome in Three Deep-Sea Polychaetes.</title>
        <authorList>
            <person name="Perez M."/>
            <person name="Aroh O."/>
            <person name="Sun Y."/>
            <person name="Lan Y."/>
            <person name="Juniper S.K."/>
            <person name="Young C.R."/>
            <person name="Angers B."/>
            <person name="Qian P.Y."/>
        </authorList>
    </citation>
    <scope>NUCLEOTIDE SEQUENCE</scope>
    <source>
        <strain evidence="11">R07B-5</strain>
    </source>
</reference>
<feature type="DNA-binding region" description="Homeobox" evidence="7">
    <location>
        <begin position="138"/>
        <end position="197"/>
    </location>
</feature>